<feature type="region of interest" description="Disordered" evidence="1">
    <location>
        <begin position="1"/>
        <end position="20"/>
    </location>
</feature>
<organism evidence="2 3">
    <name type="scientific">Anaeramoeba flamelloides</name>
    <dbReference type="NCBI Taxonomy" id="1746091"/>
    <lineage>
        <taxon>Eukaryota</taxon>
        <taxon>Metamonada</taxon>
        <taxon>Anaeramoebidae</taxon>
        <taxon>Anaeramoeba</taxon>
    </lineage>
</organism>
<gene>
    <name evidence="2" type="ORF">M0812_26217</name>
</gene>
<sequence>MLHKQSIKKEKEMERIKKKQVSRAIKEGNLEKARIYSEMAIRRHKESIQYLKMSSKLDQVRLKLEQQQALSKISKSMKNVTKILGKELKGSLNLMQMGKILEKVESKMDDLEIMDETMQEILKGSETVASSNEVEDLIQQFQDEKEINQVDQLTDQLLNLPSLDGVPELVTEKVKPTKTRQKESLKN</sequence>
<evidence type="ECO:0000313" key="3">
    <source>
        <dbReference type="Proteomes" id="UP001146793"/>
    </source>
</evidence>
<reference evidence="2" key="1">
    <citation type="submission" date="2022-08" db="EMBL/GenBank/DDBJ databases">
        <title>Novel sulphate-reducing endosymbionts in the free-living metamonad Anaeramoeba.</title>
        <authorList>
            <person name="Jerlstrom-Hultqvist J."/>
            <person name="Cepicka I."/>
            <person name="Gallot-Lavallee L."/>
            <person name="Salas-Leiva D."/>
            <person name="Curtis B.A."/>
            <person name="Zahonova K."/>
            <person name="Pipaliya S."/>
            <person name="Dacks J."/>
            <person name="Roger A.J."/>
        </authorList>
    </citation>
    <scope>NUCLEOTIDE SEQUENCE</scope>
    <source>
        <strain evidence="2">Busselton2</strain>
    </source>
</reference>
<evidence type="ECO:0000256" key="1">
    <source>
        <dbReference type="SAM" id="MobiDB-lite"/>
    </source>
</evidence>
<dbReference type="GO" id="GO:0007034">
    <property type="term" value="P:vacuolar transport"/>
    <property type="evidence" value="ECO:0007669"/>
    <property type="project" value="InterPro"/>
</dbReference>
<dbReference type="PANTHER" id="PTHR10476">
    <property type="entry name" value="CHARGED MULTIVESICULAR BODY PROTEIN"/>
    <property type="match status" value="1"/>
</dbReference>
<dbReference type="EMBL" id="JANTQA010000063">
    <property type="protein sequence ID" value="KAJ3426650.1"/>
    <property type="molecule type" value="Genomic_DNA"/>
</dbReference>
<name>A0AAV7YCK5_9EUKA</name>
<dbReference type="InterPro" id="IPR005024">
    <property type="entry name" value="Snf7_fam"/>
</dbReference>
<dbReference type="Proteomes" id="UP001146793">
    <property type="component" value="Unassembled WGS sequence"/>
</dbReference>
<dbReference type="AlphaFoldDB" id="A0AAV7YCK5"/>
<protein>
    <submittedName>
        <fullName evidence="2">Charged multivesicular body protein 1a</fullName>
    </submittedName>
</protein>
<comment type="caution">
    <text evidence="2">The sequence shown here is derived from an EMBL/GenBank/DDBJ whole genome shotgun (WGS) entry which is preliminary data.</text>
</comment>
<evidence type="ECO:0000313" key="2">
    <source>
        <dbReference type="EMBL" id="KAJ3426650.1"/>
    </source>
</evidence>
<dbReference type="Pfam" id="PF03357">
    <property type="entry name" value="Snf7"/>
    <property type="match status" value="1"/>
</dbReference>
<accession>A0AAV7YCK5</accession>
<dbReference type="Gene3D" id="6.10.140.1230">
    <property type="match status" value="1"/>
</dbReference>
<proteinExistence type="predicted"/>